<keyword evidence="7" id="KW-0539">Nucleus</keyword>
<dbReference type="SUPFAM" id="SSF57716">
    <property type="entry name" value="Glucocorticoid receptor-like (DNA-binding domain)"/>
    <property type="match status" value="1"/>
</dbReference>
<dbReference type="AlphaFoldDB" id="A0A1J1IRD3"/>
<dbReference type="Pfam" id="PF00096">
    <property type="entry name" value="zf-C2H2"/>
    <property type="match status" value="5"/>
</dbReference>
<keyword evidence="2" id="KW-0479">Metal-binding</keyword>
<dbReference type="GO" id="GO:0008270">
    <property type="term" value="F:zinc ion binding"/>
    <property type="evidence" value="ECO:0007669"/>
    <property type="project" value="UniProtKB-KW"/>
</dbReference>
<feature type="domain" description="C2H2-type" evidence="11">
    <location>
        <begin position="604"/>
        <end position="627"/>
    </location>
</feature>
<dbReference type="SUPFAM" id="SSF57667">
    <property type="entry name" value="beta-beta-alpha zinc fingers"/>
    <property type="match status" value="4"/>
</dbReference>
<dbReference type="STRING" id="568069.A0A1J1IRD3"/>
<evidence type="ECO:0000259" key="12">
    <source>
        <dbReference type="PROSITE" id="PS50950"/>
    </source>
</evidence>
<protein>
    <submittedName>
        <fullName evidence="13">CLUMA_CG015301, isoform A</fullName>
    </submittedName>
</protein>
<dbReference type="PANTHER" id="PTHR24376:SF235">
    <property type="entry name" value="C2H2-TYPE DOMAIN-CONTAINING PROTEIN"/>
    <property type="match status" value="1"/>
</dbReference>
<dbReference type="EMBL" id="CVRI01000057">
    <property type="protein sequence ID" value="CRL02290.1"/>
    <property type="molecule type" value="Genomic_DNA"/>
</dbReference>
<keyword evidence="3" id="KW-0677">Repeat</keyword>
<evidence type="ECO:0000313" key="13">
    <source>
        <dbReference type="EMBL" id="CRL02290.1"/>
    </source>
</evidence>
<accession>A0A1J1IRD3</accession>
<comment type="subcellular location">
    <subcellularLocation>
        <location evidence="1">Nucleus</location>
    </subcellularLocation>
</comment>
<dbReference type="Gene3D" id="3.30.160.60">
    <property type="entry name" value="Classic Zinc Finger"/>
    <property type="match status" value="6"/>
</dbReference>
<evidence type="ECO:0000313" key="14">
    <source>
        <dbReference type="Proteomes" id="UP000183832"/>
    </source>
</evidence>
<dbReference type="PROSITE" id="PS50157">
    <property type="entry name" value="ZINC_FINGER_C2H2_2"/>
    <property type="match status" value="9"/>
</dbReference>
<evidence type="ECO:0000256" key="3">
    <source>
        <dbReference type="ARBA" id="ARBA00022737"/>
    </source>
</evidence>
<feature type="domain" description="THAP-type" evidence="12">
    <location>
        <begin position="1"/>
        <end position="81"/>
    </location>
</feature>
<organism evidence="13 14">
    <name type="scientific">Clunio marinus</name>
    <dbReference type="NCBI Taxonomy" id="568069"/>
    <lineage>
        <taxon>Eukaryota</taxon>
        <taxon>Metazoa</taxon>
        <taxon>Ecdysozoa</taxon>
        <taxon>Arthropoda</taxon>
        <taxon>Hexapoda</taxon>
        <taxon>Insecta</taxon>
        <taxon>Pterygota</taxon>
        <taxon>Neoptera</taxon>
        <taxon>Endopterygota</taxon>
        <taxon>Diptera</taxon>
        <taxon>Nematocera</taxon>
        <taxon>Chironomoidea</taxon>
        <taxon>Chironomidae</taxon>
        <taxon>Clunio</taxon>
    </lineage>
</organism>
<keyword evidence="10" id="KW-0175">Coiled coil</keyword>
<feature type="domain" description="C2H2-type" evidence="11">
    <location>
        <begin position="478"/>
        <end position="506"/>
    </location>
</feature>
<evidence type="ECO:0000256" key="1">
    <source>
        <dbReference type="ARBA" id="ARBA00004123"/>
    </source>
</evidence>
<dbReference type="PROSITE" id="PS00028">
    <property type="entry name" value="ZINC_FINGER_C2H2_1"/>
    <property type="match status" value="8"/>
</dbReference>
<feature type="coiled-coil region" evidence="10">
    <location>
        <begin position="170"/>
        <end position="197"/>
    </location>
</feature>
<dbReference type="PANTHER" id="PTHR24376">
    <property type="entry name" value="ZINC FINGER PROTEIN"/>
    <property type="match status" value="1"/>
</dbReference>
<dbReference type="InterPro" id="IPR036236">
    <property type="entry name" value="Znf_C2H2_sf"/>
</dbReference>
<dbReference type="InterPro" id="IPR013087">
    <property type="entry name" value="Znf_C2H2_type"/>
</dbReference>
<evidence type="ECO:0000256" key="2">
    <source>
        <dbReference type="ARBA" id="ARBA00022723"/>
    </source>
</evidence>
<dbReference type="Gene3D" id="6.20.210.20">
    <property type="entry name" value="THAP domain"/>
    <property type="match status" value="1"/>
</dbReference>
<evidence type="ECO:0000256" key="4">
    <source>
        <dbReference type="ARBA" id="ARBA00022771"/>
    </source>
</evidence>
<dbReference type="OrthoDB" id="3533395at2759"/>
<dbReference type="PROSITE" id="PS50950">
    <property type="entry name" value="ZF_THAP"/>
    <property type="match status" value="1"/>
</dbReference>
<dbReference type="SMART" id="SM00692">
    <property type="entry name" value="DM3"/>
    <property type="match status" value="1"/>
</dbReference>
<feature type="domain" description="C2H2-type" evidence="11">
    <location>
        <begin position="348"/>
        <end position="375"/>
    </location>
</feature>
<feature type="domain" description="C2H2-type" evidence="11">
    <location>
        <begin position="573"/>
        <end position="598"/>
    </location>
</feature>
<keyword evidence="14" id="KW-1185">Reference proteome</keyword>
<dbReference type="InterPro" id="IPR038441">
    <property type="entry name" value="THAP_Znf_sf"/>
</dbReference>
<feature type="domain" description="C2H2-type" evidence="11">
    <location>
        <begin position="423"/>
        <end position="446"/>
    </location>
</feature>
<dbReference type="GO" id="GO:0001228">
    <property type="term" value="F:DNA-binding transcription activator activity, RNA polymerase II-specific"/>
    <property type="evidence" value="ECO:0007669"/>
    <property type="project" value="TreeGrafter"/>
</dbReference>
<feature type="domain" description="C2H2-type" evidence="11">
    <location>
        <begin position="292"/>
        <end position="319"/>
    </location>
</feature>
<feature type="domain" description="C2H2-type" evidence="11">
    <location>
        <begin position="511"/>
        <end position="541"/>
    </location>
</feature>
<proteinExistence type="predicted"/>
<keyword evidence="4 8" id="KW-0863">Zinc-finger</keyword>
<dbReference type="GO" id="GO:0005634">
    <property type="term" value="C:nucleus"/>
    <property type="evidence" value="ECO:0007669"/>
    <property type="project" value="UniProtKB-SubCell"/>
</dbReference>
<dbReference type="InterPro" id="IPR006612">
    <property type="entry name" value="THAP_Znf"/>
</dbReference>
<evidence type="ECO:0000259" key="11">
    <source>
        <dbReference type="PROSITE" id="PS50157"/>
    </source>
</evidence>
<dbReference type="SMART" id="SM00355">
    <property type="entry name" value="ZnF_C2H2"/>
    <property type="match status" value="12"/>
</dbReference>
<sequence>MPFKCSVKGCRSNYDSTKEKVSIFQFPADIKIQEEWLKIIEISNSSVTNSSRVCAKHFDPKDIDTSARRTLLKPTAIPIYQNYDKQQAQVSIQLDNLTEQEFCEILVKDECDDVGDIIPDFGYFCNQLEVLESLENWNMYIESRGVCLYRLSCVDDGFSDVVMKMKVLINNQMLKRIDSLKEELKIIYDELNNATINYEIDSLEEFIEELEEFSDISVDEKLSSVTNMDFEHHKNDTEFLETSAEVCMTDDSKNAFKCGVCSFSFLTLLSLRSHKESCKKSAETNGSKKKINICTVCGKTFQKAKSLKEHEKLHDSNYRKKCSLCDAVIYARSLKRHMDTVHKKLKSFQCKMCSKRFSTLSLKREHEKRHKQNFEFEKYSEQLNGFSQYNCPNCTLSYENSSSLRKHMQKDCQANEKKRIYRYPCKKCSKTFFTKISAAKHMKVEHQIVIKNTEKFCFLCNEEFEDYVNHVRLHSCNFSCQFCGSKFLTQEKALNHEKLKHSDETIADRPFKCPENDCTLSFKNPNHLKSHQLAIHNNTHDREFQCNECNKKFTLRYLLTAHLRSHNKNFAMFPCNIQQCNRRFKKLNNLKIHALKFHGIPEIYLCKECDQRFMMLKDLKYHLEDEHNQTCNIQKYFNC</sequence>
<dbReference type="GO" id="GO:0000978">
    <property type="term" value="F:RNA polymerase II cis-regulatory region sequence-specific DNA binding"/>
    <property type="evidence" value="ECO:0007669"/>
    <property type="project" value="TreeGrafter"/>
</dbReference>
<name>A0A1J1IRD3_9DIPT</name>
<evidence type="ECO:0000256" key="9">
    <source>
        <dbReference type="PROSITE-ProRule" id="PRU00309"/>
    </source>
</evidence>
<evidence type="ECO:0000256" key="5">
    <source>
        <dbReference type="ARBA" id="ARBA00022833"/>
    </source>
</evidence>
<feature type="domain" description="C2H2-type" evidence="11">
    <location>
        <begin position="389"/>
        <end position="418"/>
    </location>
</feature>
<keyword evidence="6 9" id="KW-0238">DNA-binding</keyword>
<evidence type="ECO:0000256" key="8">
    <source>
        <dbReference type="PROSITE-ProRule" id="PRU00042"/>
    </source>
</evidence>
<evidence type="ECO:0000256" key="10">
    <source>
        <dbReference type="SAM" id="Coils"/>
    </source>
</evidence>
<evidence type="ECO:0000256" key="6">
    <source>
        <dbReference type="ARBA" id="ARBA00023125"/>
    </source>
</evidence>
<gene>
    <name evidence="13" type="ORF">CLUMA_CG015301</name>
</gene>
<keyword evidence="5" id="KW-0862">Zinc</keyword>
<dbReference type="Proteomes" id="UP000183832">
    <property type="component" value="Unassembled WGS sequence"/>
</dbReference>
<dbReference type="SMART" id="SM00980">
    <property type="entry name" value="THAP"/>
    <property type="match status" value="1"/>
</dbReference>
<reference evidence="13 14" key="1">
    <citation type="submission" date="2015-04" db="EMBL/GenBank/DDBJ databases">
        <authorList>
            <person name="Syromyatnikov M.Y."/>
            <person name="Popov V.N."/>
        </authorList>
    </citation>
    <scope>NUCLEOTIDE SEQUENCE [LARGE SCALE GENOMIC DNA]</scope>
</reference>
<feature type="domain" description="C2H2-type" evidence="11">
    <location>
        <begin position="544"/>
        <end position="571"/>
    </location>
</feature>
<evidence type="ECO:0000256" key="7">
    <source>
        <dbReference type="ARBA" id="ARBA00023242"/>
    </source>
</evidence>